<feature type="region of interest" description="Disordered" evidence="1">
    <location>
        <begin position="207"/>
        <end position="239"/>
    </location>
</feature>
<name>A0AAU9UQ64_EUPED</name>
<evidence type="ECO:0000256" key="1">
    <source>
        <dbReference type="SAM" id="MobiDB-lite"/>
    </source>
</evidence>
<dbReference type="InterPro" id="IPR029526">
    <property type="entry name" value="PGBD"/>
</dbReference>
<dbReference type="PANTHER" id="PTHR47272">
    <property type="entry name" value="DDE_TNP_1_7 DOMAIN-CONTAINING PROTEIN"/>
    <property type="match status" value="1"/>
</dbReference>
<proteinExistence type="predicted"/>
<dbReference type="Proteomes" id="UP001153954">
    <property type="component" value="Unassembled WGS sequence"/>
</dbReference>
<evidence type="ECO:0000259" key="2">
    <source>
        <dbReference type="Pfam" id="PF13843"/>
    </source>
</evidence>
<reference evidence="3" key="1">
    <citation type="submission" date="2022-03" db="EMBL/GenBank/DDBJ databases">
        <authorList>
            <person name="Tunstrom K."/>
        </authorList>
    </citation>
    <scope>NUCLEOTIDE SEQUENCE</scope>
</reference>
<feature type="compositionally biased region" description="Polar residues" evidence="1">
    <location>
        <begin position="227"/>
        <end position="237"/>
    </location>
</feature>
<organism evidence="3 4">
    <name type="scientific">Euphydryas editha</name>
    <name type="common">Edith's checkerspot</name>
    <dbReference type="NCBI Taxonomy" id="104508"/>
    <lineage>
        <taxon>Eukaryota</taxon>
        <taxon>Metazoa</taxon>
        <taxon>Ecdysozoa</taxon>
        <taxon>Arthropoda</taxon>
        <taxon>Hexapoda</taxon>
        <taxon>Insecta</taxon>
        <taxon>Pterygota</taxon>
        <taxon>Neoptera</taxon>
        <taxon>Endopterygota</taxon>
        <taxon>Lepidoptera</taxon>
        <taxon>Glossata</taxon>
        <taxon>Ditrysia</taxon>
        <taxon>Papilionoidea</taxon>
        <taxon>Nymphalidae</taxon>
        <taxon>Nymphalinae</taxon>
        <taxon>Euphydryas</taxon>
    </lineage>
</organism>
<dbReference type="Pfam" id="PF13843">
    <property type="entry name" value="DDE_Tnp_1_7"/>
    <property type="match status" value="1"/>
</dbReference>
<gene>
    <name evidence="3" type="ORF">EEDITHA_LOCUS16076</name>
</gene>
<feature type="domain" description="PiggyBac transposable element-derived protein" evidence="2">
    <location>
        <begin position="296"/>
        <end position="661"/>
    </location>
</feature>
<dbReference type="PANTHER" id="PTHR47272:SF1">
    <property type="entry name" value="PIGGYBAC TRANSPOSABLE ELEMENT-DERIVED PROTEIN 3-LIKE"/>
    <property type="match status" value="1"/>
</dbReference>
<dbReference type="EMBL" id="CAKOGL010000023">
    <property type="protein sequence ID" value="CAH2101307.1"/>
    <property type="molecule type" value="Genomic_DNA"/>
</dbReference>
<sequence length="882" mass="101701">MTNANVVEHHEAIERMVQAFRTTQFPQLRSEDMITPLELRKTILRLPKRKAPGKDGIVNPNKETNVAVETFDITEGVEASNTVIPQWSGELQACVYVCGFMIKKLGPICHQCKITMLADQNTERIMDAIIPQKDSDTDSDVSVDNTHSMNKRIVKQSYRISDSDSSSIDEIPESPKNIQCTINPTGASDLELDGDNEITRIIPRRSKRKLSASTKSTFHKRRALSAKPTTSKIGQSKTSEKVNKINNNENKVNPIQKVKTVNKNKTQNLDWKKDVFLHEVHNIRENVFSQPERIRSPIEYFKLFFTDKIIRKIREQSTLYAFQTSTKNIALSIQDIQDFLAIELLMGIIQLPAYSDYWSSKTRIEQVAQIMSLKKYELIRRYLHFNNNENIENSSDRYFKIRPLVEAIRKNCNKIEEESRMSIDEMMIPYKGKKAGNLRQYVKPKPKKWGYKLFVRSGVSGFVYDFLLYGGESTFQGITFKTKEKSMGLGAKVILTLCRTMHNPVLSVVYFDNFFSSIKLMTYLRDEMGILSIATFRQNRIRKCDLESDKTIKTKPRGFADYRICEDQKIIMVKWLDNKPVLIASTYVGLEPMGVCNRYSKDAKGFIEIPCPKIINEYNKHMGGVDLSDMLIAIYRTYYKTHKWYMAIFSQLLDISVNNAWLLYRREYGFLTNDDKYLRLKDFRLEIVQGLLAQKERPLGIDLHSVPGPPSRNKIINPIKVRPAEETRYDGNNHYPIVTSKGRCRKCNSGKTTFMCTKCEMRLCIKKDRNCFIISRSMTEQEKCGEASLRISWTLAKHMKPFTDADVVKECFLEAGNALFENKKHVVEPIRQIPSSASTSTRNTHVLAKENHCDLKRQLNNANYYALAMDESYDKNLLTMPT</sequence>
<evidence type="ECO:0000313" key="4">
    <source>
        <dbReference type="Proteomes" id="UP001153954"/>
    </source>
</evidence>
<protein>
    <recommendedName>
        <fullName evidence="2">PiggyBac transposable element-derived protein domain-containing protein</fullName>
    </recommendedName>
</protein>
<dbReference type="AlphaFoldDB" id="A0AAU9UQ64"/>
<keyword evidence="4" id="KW-1185">Reference proteome</keyword>
<accession>A0AAU9UQ64</accession>
<evidence type="ECO:0000313" key="3">
    <source>
        <dbReference type="EMBL" id="CAH2101307.1"/>
    </source>
</evidence>
<comment type="caution">
    <text evidence="3">The sequence shown here is derived from an EMBL/GenBank/DDBJ whole genome shotgun (WGS) entry which is preliminary data.</text>
</comment>